<feature type="signal peptide" evidence="13">
    <location>
        <begin position="1"/>
        <end position="21"/>
    </location>
</feature>
<dbReference type="Gene3D" id="2.170.130.10">
    <property type="entry name" value="TonB-dependent receptor, plug domain"/>
    <property type="match status" value="1"/>
</dbReference>
<evidence type="ECO:0000256" key="6">
    <source>
        <dbReference type="ARBA" id="ARBA00023004"/>
    </source>
</evidence>
<dbReference type="Pfam" id="PF00593">
    <property type="entry name" value="TonB_dep_Rec_b-barrel"/>
    <property type="match status" value="1"/>
</dbReference>
<evidence type="ECO:0000313" key="16">
    <source>
        <dbReference type="EMBL" id="MBI1683035.1"/>
    </source>
</evidence>
<reference evidence="16 17" key="1">
    <citation type="submission" date="2020-11" db="EMBL/GenBank/DDBJ databases">
        <title>genome sequence of strain KACC 18849.</title>
        <authorList>
            <person name="Gao J."/>
            <person name="Zhang X."/>
        </authorList>
    </citation>
    <scope>NUCLEOTIDE SEQUENCE [LARGE SCALE GENOMIC DNA]</scope>
    <source>
        <strain evidence="16 17">KACC 18849</strain>
    </source>
</reference>
<gene>
    <name evidence="16" type="ORF">I4Q42_05070</name>
</gene>
<dbReference type="Gene3D" id="2.40.170.20">
    <property type="entry name" value="TonB-dependent receptor, beta-barrel domain"/>
    <property type="match status" value="1"/>
</dbReference>
<dbReference type="Pfam" id="PF07715">
    <property type="entry name" value="Plug"/>
    <property type="match status" value="1"/>
</dbReference>
<feature type="chain" id="PRO_5047328464" evidence="13">
    <location>
        <begin position="22"/>
        <end position="779"/>
    </location>
</feature>
<keyword evidence="3 11" id="KW-1134">Transmembrane beta strand</keyword>
<evidence type="ECO:0000256" key="3">
    <source>
        <dbReference type="ARBA" id="ARBA00022452"/>
    </source>
</evidence>
<keyword evidence="4" id="KW-0410">Iron transport</keyword>
<keyword evidence="2 11" id="KW-0813">Transport</keyword>
<evidence type="ECO:0000256" key="12">
    <source>
        <dbReference type="RuleBase" id="RU003357"/>
    </source>
</evidence>
<keyword evidence="17" id="KW-1185">Reference proteome</keyword>
<dbReference type="PROSITE" id="PS52016">
    <property type="entry name" value="TONB_DEPENDENT_REC_3"/>
    <property type="match status" value="1"/>
</dbReference>
<evidence type="ECO:0000259" key="15">
    <source>
        <dbReference type="Pfam" id="PF07715"/>
    </source>
</evidence>
<accession>A0ABS0STQ1</accession>
<comment type="caution">
    <text evidence="16">The sequence shown here is derived from an EMBL/GenBank/DDBJ whole genome shotgun (WGS) entry which is preliminary data.</text>
</comment>
<dbReference type="InterPro" id="IPR039426">
    <property type="entry name" value="TonB-dep_rcpt-like"/>
</dbReference>
<evidence type="ECO:0000256" key="7">
    <source>
        <dbReference type="ARBA" id="ARBA00023065"/>
    </source>
</evidence>
<evidence type="ECO:0000256" key="8">
    <source>
        <dbReference type="ARBA" id="ARBA00023077"/>
    </source>
</evidence>
<feature type="domain" description="TonB-dependent receptor plug" evidence="15">
    <location>
        <begin position="44"/>
        <end position="150"/>
    </location>
</feature>
<dbReference type="InterPro" id="IPR012910">
    <property type="entry name" value="Plug_dom"/>
</dbReference>
<organism evidence="16 17">
    <name type="scientific">Caulobacter hibisci</name>
    <dbReference type="NCBI Taxonomy" id="2035993"/>
    <lineage>
        <taxon>Bacteria</taxon>
        <taxon>Pseudomonadati</taxon>
        <taxon>Pseudomonadota</taxon>
        <taxon>Alphaproteobacteria</taxon>
        <taxon>Caulobacterales</taxon>
        <taxon>Caulobacteraceae</taxon>
        <taxon>Caulobacter</taxon>
    </lineage>
</organism>
<dbReference type="EMBL" id="JADWOX010000002">
    <property type="protein sequence ID" value="MBI1683035.1"/>
    <property type="molecule type" value="Genomic_DNA"/>
</dbReference>
<keyword evidence="9 11" id="KW-0472">Membrane</keyword>
<keyword evidence="6" id="KW-0408">Iron</keyword>
<dbReference type="PANTHER" id="PTHR32552:SF81">
    <property type="entry name" value="TONB-DEPENDENT OUTER MEMBRANE RECEPTOR"/>
    <property type="match status" value="1"/>
</dbReference>
<dbReference type="RefSeq" id="WP_198574973.1">
    <property type="nucleotide sequence ID" value="NZ_JADWOX010000002.1"/>
</dbReference>
<dbReference type="InterPro" id="IPR000531">
    <property type="entry name" value="Beta-barrel_TonB"/>
</dbReference>
<evidence type="ECO:0000256" key="4">
    <source>
        <dbReference type="ARBA" id="ARBA00022496"/>
    </source>
</evidence>
<keyword evidence="10 11" id="KW-0998">Cell outer membrane</keyword>
<evidence type="ECO:0000256" key="2">
    <source>
        <dbReference type="ARBA" id="ARBA00022448"/>
    </source>
</evidence>
<keyword evidence="5 11" id="KW-0812">Transmembrane</keyword>
<dbReference type="SUPFAM" id="SSF56935">
    <property type="entry name" value="Porins"/>
    <property type="match status" value="1"/>
</dbReference>
<comment type="subcellular location">
    <subcellularLocation>
        <location evidence="1 11">Cell outer membrane</location>
        <topology evidence="1 11">Multi-pass membrane protein</topology>
    </subcellularLocation>
</comment>
<evidence type="ECO:0000256" key="9">
    <source>
        <dbReference type="ARBA" id="ARBA00023136"/>
    </source>
</evidence>
<keyword evidence="13" id="KW-0732">Signal</keyword>
<feature type="domain" description="TonB-dependent receptor-like beta-barrel" evidence="14">
    <location>
        <begin position="316"/>
        <end position="741"/>
    </location>
</feature>
<evidence type="ECO:0000256" key="11">
    <source>
        <dbReference type="PROSITE-ProRule" id="PRU01360"/>
    </source>
</evidence>
<sequence>MNRRTWFLAGAALFAAAPAYAQTTSDPTAVEAVVITARKLAETVQETPVSAGVLSATQLEARGVDDMKGVAGQLAGLAFENYGGPFGTPVIRGQSQTRLTNPVQNVASFYNGVYLQKGYQVDASFLDLQRVEVLRGPQSAALGRNAFAGAVNFVTERPASTLTAKASASAGSDDYRKYVASLSGPLLGDKLTGRLAGTYGEYDGGWTNAHPLANAGGRTSGKLGGYETKAVLAALDVQPVEAFTLALTFSDSRREQEAAAGYTLSQSVLERYNSLNCSTVAGANKLYCGALPVMPALVAGEPRPEGLVIDPRSDGGETESQVFTAAADWKLSPSTTLSYLYGWTDASFIGGGASARNQTLGYTGLFAGLFGLAGSNLLDLSGNGGIEARSHELRLTHDGDGPLRGFVGVYASETDDLTLYRSQAVSAQTSGALTAPRSLSGVAFQADSTTTTKIQAVFGLVEADYPLWKASLELRQTHEEQTIADRYPAAASASTDFDYFTPRATVTWKIAPTSNLYLSAARGVKSGGFNVASASTLYDPSQATYAPETNTTIELGFKNLLVDRRLMVNAALYRIEAEDIQITEARRVAPPAAASATVTGNLGSTETTGFELETAFRASRAWTLHGSASYNDAQYGDGVISKALAASATTAYCDGLVCAANGAIGGKDLERSPRWTAHVGFDWQKSLAGGYTAYAHGTTSYVGAQYVDATNLARIAPRTVSDLSVGLTKGGLDLRLWSDNLFDEKYVSSAFLLLVTGGTTYIPILGDRRKVGVSLAYRY</sequence>
<dbReference type="InterPro" id="IPR037066">
    <property type="entry name" value="Plug_dom_sf"/>
</dbReference>
<comment type="similarity">
    <text evidence="11 12">Belongs to the TonB-dependent receptor family.</text>
</comment>
<name>A0ABS0STQ1_9CAUL</name>
<dbReference type="InterPro" id="IPR036942">
    <property type="entry name" value="Beta-barrel_TonB_sf"/>
</dbReference>
<proteinExistence type="inferred from homology"/>
<evidence type="ECO:0000256" key="13">
    <source>
        <dbReference type="SAM" id="SignalP"/>
    </source>
</evidence>
<evidence type="ECO:0000256" key="1">
    <source>
        <dbReference type="ARBA" id="ARBA00004571"/>
    </source>
</evidence>
<keyword evidence="16" id="KW-0675">Receptor</keyword>
<evidence type="ECO:0000313" key="17">
    <source>
        <dbReference type="Proteomes" id="UP000639859"/>
    </source>
</evidence>
<protein>
    <submittedName>
        <fullName evidence="16">TonB-dependent receptor</fullName>
    </submittedName>
</protein>
<dbReference type="Proteomes" id="UP000639859">
    <property type="component" value="Unassembled WGS sequence"/>
</dbReference>
<keyword evidence="7" id="KW-0406">Ion transport</keyword>
<evidence type="ECO:0000256" key="5">
    <source>
        <dbReference type="ARBA" id="ARBA00022692"/>
    </source>
</evidence>
<dbReference type="PANTHER" id="PTHR32552">
    <property type="entry name" value="FERRICHROME IRON RECEPTOR-RELATED"/>
    <property type="match status" value="1"/>
</dbReference>
<keyword evidence="8 12" id="KW-0798">TonB box</keyword>
<evidence type="ECO:0000259" key="14">
    <source>
        <dbReference type="Pfam" id="PF00593"/>
    </source>
</evidence>
<evidence type="ECO:0000256" key="10">
    <source>
        <dbReference type="ARBA" id="ARBA00023237"/>
    </source>
</evidence>